<protein>
    <recommendedName>
        <fullName evidence="1">YprB ribonuclease H-like domain-containing protein</fullName>
    </recommendedName>
</protein>
<evidence type="ECO:0000259" key="1">
    <source>
        <dbReference type="Pfam" id="PF13482"/>
    </source>
</evidence>
<feature type="domain" description="YprB ribonuclease H-like" evidence="1">
    <location>
        <begin position="33"/>
        <end position="156"/>
    </location>
</feature>
<accession>A0A1F5NU76</accession>
<dbReference type="EMBL" id="MFEL01000010">
    <property type="protein sequence ID" value="OGE81219.1"/>
    <property type="molecule type" value="Genomic_DNA"/>
</dbReference>
<evidence type="ECO:0000313" key="3">
    <source>
        <dbReference type="Proteomes" id="UP000178892"/>
    </source>
</evidence>
<dbReference type="GO" id="GO:0003676">
    <property type="term" value="F:nucleic acid binding"/>
    <property type="evidence" value="ECO:0007669"/>
    <property type="project" value="InterPro"/>
</dbReference>
<gene>
    <name evidence="2" type="ORF">A2720_01630</name>
</gene>
<dbReference type="InterPro" id="IPR012337">
    <property type="entry name" value="RNaseH-like_sf"/>
</dbReference>
<proteinExistence type="predicted"/>
<reference evidence="2 3" key="1">
    <citation type="journal article" date="2016" name="Nat. Commun.">
        <title>Thousands of microbial genomes shed light on interconnected biogeochemical processes in an aquifer system.</title>
        <authorList>
            <person name="Anantharaman K."/>
            <person name="Brown C.T."/>
            <person name="Hug L.A."/>
            <person name="Sharon I."/>
            <person name="Castelle C.J."/>
            <person name="Probst A.J."/>
            <person name="Thomas B.C."/>
            <person name="Singh A."/>
            <person name="Wilkins M.J."/>
            <person name="Karaoz U."/>
            <person name="Brodie E.L."/>
            <person name="Williams K.H."/>
            <person name="Hubbard S.S."/>
            <person name="Banfield J.F."/>
        </authorList>
    </citation>
    <scope>NUCLEOTIDE SEQUENCE [LARGE SCALE GENOMIC DNA]</scope>
</reference>
<dbReference type="InterPro" id="IPR038720">
    <property type="entry name" value="YprB_RNase_H-like_dom"/>
</dbReference>
<organism evidence="2 3">
    <name type="scientific">Candidatus Doudnabacteria bacterium RIFCSPHIGHO2_01_FULL_46_24</name>
    <dbReference type="NCBI Taxonomy" id="1817825"/>
    <lineage>
        <taxon>Bacteria</taxon>
        <taxon>Candidatus Doudnaibacteriota</taxon>
    </lineage>
</organism>
<dbReference type="InterPro" id="IPR036397">
    <property type="entry name" value="RNaseH_sf"/>
</dbReference>
<dbReference type="SUPFAM" id="SSF53098">
    <property type="entry name" value="Ribonuclease H-like"/>
    <property type="match status" value="1"/>
</dbReference>
<dbReference type="AlphaFoldDB" id="A0A1F5NU76"/>
<evidence type="ECO:0000313" key="2">
    <source>
        <dbReference type="EMBL" id="OGE81219.1"/>
    </source>
</evidence>
<dbReference type="Proteomes" id="UP000178892">
    <property type="component" value="Unassembled WGS sequence"/>
</dbReference>
<dbReference type="STRING" id="1817825.A2720_01630"/>
<dbReference type="Pfam" id="PF13482">
    <property type="entry name" value="RNase_H_2"/>
    <property type="match status" value="1"/>
</dbReference>
<name>A0A1F5NU76_9BACT</name>
<comment type="caution">
    <text evidence="2">The sequence shown here is derived from an EMBL/GenBank/DDBJ whole genome shotgun (WGS) entry which is preliminary data.</text>
</comment>
<dbReference type="Gene3D" id="3.30.420.10">
    <property type="entry name" value="Ribonuclease H-like superfamily/Ribonuclease H"/>
    <property type="match status" value="1"/>
</dbReference>
<sequence length="193" mass="22438">MSANKLVLDLETQKSFDEVGGRDKNHLLKVSVVGVYSYPKNQYLCFTEEQMYKLGEMLSEADQIIGFNIINFDYQVLQPYINFKLADIPTLDILTEVEKLIGHRVRLDNLAQMTLGYGKSGDGLEALKLYKAGRIEELKKYCLDDVKITKELYDYVSKYGKLLFKDYFETREIKLAFPEPNRRKPLLRQAQLF</sequence>